<feature type="compositionally biased region" description="Basic residues" evidence="1">
    <location>
        <begin position="30"/>
        <end position="46"/>
    </location>
</feature>
<feature type="region of interest" description="Disordered" evidence="1">
    <location>
        <begin position="24"/>
        <end position="46"/>
    </location>
</feature>
<organism evidence="3 4">
    <name type="scientific">Paspalum notatum var. saurae</name>
    <dbReference type="NCBI Taxonomy" id="547442"/>
    <lineage>
        <taxon>Eukaryota</taxon>
        <taxon>Viridiplantae</taxon>
        <taxon>Streptophyta</taxon>
        <taxon>Embryophyta</taxon>
        <taxon>Tracheophyta</taxon>
        <taxon>Spermatophyta</taxon>
        <taxon>Magnoliopsida</taxon>
        <taxon>Liliopsida</taxon>
        <taxon>Poales</taxon>
        <taxon>Poaceae</taxon>
        <taxon>PACMAD clade</taxon>
        <taxon>Panicoideae</taxon>
        <taxon>Andropogonodae</taxon>
        <taxon>Paspaleae</taxon>
        <taxon>Paspalinae</taxon>
        <taxon>Paspalum</taxon>
    </lineage>
</organism>
<gene>
    <name evidence="3" type="ORF">U9M48_040675</name>
</gene>
<name>A0AAQ3UMM1_PASNO</name>
<feature type="signal peptide" evidence="2">
    <location>
        <begin position="1"/>
        <end position="23"/>
    </location>
</feature>
<evidence type="ECO:0000256" key="2">
    <source>
        <dbReference type="SAM" id="SignalP"/>
    </source>
</evidence>
<keyword evidence="2" id="KW-0732">Signal</keyword>
<evidence type="ECO:0000313" key="3">
    <source>
        <dbReference type="EMBL" id="WVZ94831.1"/>
    </source>
</evidence>
<dbReference type="AlphaFoldDB" id="A0AAQ3UMM1"/>
<sequence length="96" mass="10920">MIRIPQTPVLSLSWSTFLQAAAAGGGWVRERRRPPPPLRRALRRQRASTRWHLSDVRPHAHTFGHAYSSDGHTCPHVWLSPVHAYSTERECGGFEL</sequence>
<protein>
    <submittedName>
        <fullName evidence="3">Uncharacterized protein</fullName>
    </submittedName>
</protein>
<evidence type="ECO:0000256" key="1">
    <source>
        <dbReference type="SAM" id="MobiDB-lite"/>
    </source>
</evidence>
<reference evidence="3 4" key="1">
    <citation type="submission" date="2024-02" db="EMBL/GenBank/DDBJ databases">
        <title>High-quality chromosome-scale genome assembly of Pensacola bahiagrass (Paspalum notatum Flugge var. saurae).</title>
        <authorList>
            <person name="Vega J.M."/>
            <person name="Podio M."/>
            <person name="Orjuela J."/>
            <person name="Siena L.A."/>
            <person name="Pessino S.C."/>
            <person name="Combes M.C."/>
            <person name="Mariac C."/>
            <person name="Albertini E."/>
            <person name="Pupilli F."/>
            <person name="Ortiz J.P.A."/>
            <person name="Leblanc O."/>
        </authorList>
    </citation>
    <scope>NUCLEOTIDE SEQUENCE [LARGE SCALE GENOMIC DNA]</scope>
    <source>
        <strain evidence="3">R1</strain>
        <tissue evidence="3">Leaf</tissue>
    </source>
</reference>
<dbReference type="Proteomes" id="UP001341281">
    <property type="component" value="Chromosome 09"/>
</dbReference>
<accession>A0AAQ3UMM1</accession>
<proteinExistence type="predicted"/>
<dbReference type="EMBL" id="CP144753">
    <property type="protein sequence ID" value="WVZ94831.1"/>
    <property type="molecule type" value="Genomic_DNA"/>
</dbReference>
<evidence type="ECO:0000313" key="4">
    <source>
        <dbReference type="Proteomes" id="UP001341281"/>
    </source>
</evidence>
<keyword evidence="4" id="KW-1185">Reference proteome</keyword>
<feature type="chain" id="PRO_5042813336" evidence="2">
    <location>
        <begin position="24"/>
        <end position="96"/>
    </location>
</feature>